<name>A0ACA9QEK5_9GLOM</name>
<comment type="caution">
    <text evidence="1">The sequence shown here is derived from an EMBL/GenBank/DDBJ whole genome shotgun (WGS) entry which is preliminary data.</text>
</comment>
<accession>A0ACA9QEK5</accession>
<protein>
    <submittedName>
        <fullName evidence="1">17426_t:CDS:1</fullName>
    </submittedName>
</protein>
<evidence type="ECO:0000313" key="1">
    <source>
        <dbReference type="EMBL" id="CAG8746546.1"/>
    </source>
</evidence>
<gene>
    <name evidence="1" type="ORF">SPELUC_LOCUS14174</name>
</gene>
<proteinExistence type="predicted"/>
<feature type="non-terminal residue" evidence="1">
    <location>
        <position position="56"/>
    </location>
</feature>
<evidence type="ECO:0000313" key="2">
    <source>
        <dbReference type="Proteomes" id="UP000789366"/>
    </source>
</evidence>
<organism evidence="1 2">
    <name type="scientific">Cetraspora pellucida</name>
    <dbReference type="NCBI Taxonomy" id="1433469"/>
    <lineage>
        <taxon>Eukaryota</taxon>
        <taxon>Fungi</taxon>
        <taxon>Fungi incertae sedis</taxon>
        <taxon>Mucoromycota</taxon>
        <taxon>Glomeromycotina</taxon>
        <taxon>Glomeromycetes</taxon>
        <taxon>Diversisporales</taxon>
        <taxon>Gigasporaceae</taxon>
        <taxon>Cetraspora</taxon>
    </lineage>
</organism>
<dbReference type="Proteomes" id="UP000789366">
    <property type="component" value="Unassembled WGS sequence"/>
</dbReference>
<keyword evidence="2" id="KW-1185">Reference proteome</keyword>
<reference evidence="1" key="1">
    <citation type="submission" date="2021-06" db="EMBL/GenBank/DDBJ databases">
        <authorList>
            <person name="Kallberg Y."/>
            <person name="Tangrot J."/>
            <person name="Rosling A."/>
        </authorList>
    </citation>
    <scope>NUCLEOTIDE SEQUENCE</scope>
    <source>
        <strain evidence="1">28 12/20/2015</strain>
    </source>
</reference>
<dbReference type="EMBL" id="CAJVPW010040592">
    <property type="protein sequence ID" value="CAG8746546.1"/>
    <property type="molecule type" value="Genomic_DNA"/>
</dbReference>
<sequence length="56" mass="6405">MTDNTKLKEQLRYSSLLGCKIGLMLPISETCIQNYNDVYTIVDKIQTKNAIALQIR</sequence>